<dbReference type="AlphaFoldDB" id="G0EFH0"/>
<dbReference type="HOGENOM" id="CLU_159724_1_0_2"/>
<accession>G0EFH0</accession>
<name>G0EFH0_PYRF1</name>
<protein>
    <submittedName>
        <fullName evidence="2">DNA polymerase beta domain protein region</fullName>
    </submittedName>
</protein>
<keyword evidence="3" id="KW-1185">Reference proteome</keyword>
<dbReference type="OrthoDB" id="40412at2157"/>
<feature type="domain" description="Polymerase nucleotidyl transferase" evidence="1">
    <location>
        <begin position="25"/>
        <end position="89"/>
    </location>
</feature>
<dbReference type="SUPFAM" id="SSF81301">
    <property type="entry name" value="Nucleotidyltransferase"/>
    <property type="match status" value="1"/>
</dbReference>
<dbReference type="eggNOG" id="arCOG01205">
    <property type="taxonomic scope" value="Archaea"/>
</dbReference>
<organism evidence="2 3">
    <name type="scientific">Pyrolobus fumarii (strain DSM 11204 / 1A)</name>
    <dbReference type="NCBI Taxonomy" id="694429"/>
    <lineage>
        <taxon>Archaea</taxon>
        <taxon>Thermoproteota</taxon>
        <taxon>Thermoprotei</taxon>
        <taxon>Desulfurococcales</taxon>
        <taxon>Pyrodictiaceae</taxon>
        <taxon>Pyrolobus</taxon>
    </lineage>
</organism>
<evidence type="ECO:0000313" key="2">
    <source>
        <dbReference type="EMBL" id="AEM38994.1"/>
    </source>
</evidence>
<evidence type="ECO:0000259" key="1">
    <source>
        <dbReference type="Pfam" id="PF01909"/>
    </source>
</evidence>
<dbReference type="Gene3D" id="3.30.460.10">
    <property type="entry name" value="Beta Polymerase, domain 2"/>
    <property type="match status" value="1"/>
</dbReference>
<dbReference type="Pfam" id="PF01909">
    <property type="entry name" value="NTP_transf_2"/>
    <property type="match status" value="1"/>
</dbReference>
<dbReference type="RefSeq" id="WP_014026671.1">
    <property type="nucleotide sequence ID" value="NC_015931.1"/>
</dbReference>
<dbReference type="GO" id="GO:0016779">
    <property type="term" value="F:nucleotidyltransferase activity"/>
    <property type="evidence" value="ECO:0007669"/>
    <property type="project" value="InterPro"/>
</dbReference>
<dbReference type="KEGG" id="pfm:Pyrfu_1128"/>
<dbReference type="InterPro" id="IPR043519">
    <property type="entry name" value="NT_sf"/>
</dbReference>
<sequence>MSTARFMIERLRRLLAWRRYAAIVAEAAREALGEVEVYVIGGAAEGRLTALSDLDVLLVLPWEPRPEEHGRISRMVYEKAVEKGLPWDYPLNLHIAGPESRREYERLAKRMIRIL</sequence>
<dbReference type="PANTHER" id="PTHR37030">
    <property type="entry name" value="NUCLEOTIDYLTRANSFERASE"/>
    <property type="match status" value="1"/>
</dbReference>
<gene>
    <name evidence="2" type="ordered locus">Pyrfu_1128</name>
</gene>
<dbReference type="InterPro" id="IPR002934">
    <property type="entry name" value="Polymerase_NTP_transf_dom"/>
</dbReference>
<dbReference type="STRING" id="694429.Pyrfu_1128"/>
<dbReference type="Proteomes" id="UP000001037">
    <property type="component" value="Chromosome"/>
</dbReference>
<dbReference type="GeneID" id="11139606"/>
<dbReference type="EMBL" id="CP002838">
    <property type="protein sequence ID" value="AEM38994.1"/>
    <property type="molecule type" value="Genomic_DNA"/>
</dbReference>
<dbReference type="InParanoid" id="G0EFH0"/>
<evidence type="ECO:0000313" key="3">
    <source>
        <dbReference type="Proteomes" id="UP000001037"/>
    </source>
</evidence>
<proteinExistence type="predicted"/>
<dbReference type="PANTHER" id="PTHR37030:SF3">
    <property type="entry name" value="POLYMERASE NUCLEOTIDYL TRANSFERASE DOMAIN-CONTAINING PROTEIN"/>
    <property type="match status" value="1"/>
</dbReference>
<reference evidence="2 3" key="1">
    <citation type="journal article" date="2011" name="Stand. Genomic Sci.">
        <title>Complete genome sequence of the hyperthermophilic chemolithoautotroph Pyrolobus fumarii type strain (1A).</title>
        <authorList>
            <person name="Anderson I."/>
            <person name="Goker M."/>
            <person name="Nolan M."/>
            <person name="Lucas S."/>
            <person name="Hammon N."/>
            <person name="Deshpande S."/>
            <person name="Cheng J.F."/>
            <person name="Tapia R."/>
            <person name="Han C."/>
            <person name="Goodwin L."/>
            <person name="Pitluck S."/>
            <person name="Huntemann M."/>
            <person name="Liolios K."/>
            <person name="Ivanova N."/>
            <person name="Pagani I."/>
            <person name="Mavromatis K."/>
            <person name="Ovchinikova G."/>
            <person name="Pati A."/>
            <person name="Chen A."/>
            <person name="Palaniappan K."/>
            <person name="Land M."/>
            <person name="Hauser L."/>
            <person name="Brambilla E.M."/>
            <person name="Huber H."/>
            <person name="Yasawong M."/>
            <person name="Rohde M."/>
            <person name="Spring S."/>
            <person name="Abt B."/>
            <person name="Sikorski J."/>
            <person name="Wirth R."/>
            <person name="Detter J.C."/>
            <person name="Woyke T."/>
            <person name="Bristow J."/>
            <person name="Eisen J.A."/>
            <person name="Markowitz V."/>
            <person name="Hugenholtz P."/>
            <person name="Kyrpides N.C."/>
            <person name="Klenk H.P."/>
            <person name="Lapidus A."/>
        </authorList>
    </citation>
    <scope>NUCLEOTIDE SEQUENCE [LARGE SCALE GENOMIC DNA]</scope>
    <source>
        <strain evidence="3">DSM 11204 / 1A</strain>
    </source>
</reference>